<feature type="compositionally biased region" description="Basic and acidic residues" evidence="1">
    <location>
        <begin position="58"/>
        <end position="75"/>
    </location>
</feature>
<dbReference type="GO" id="GO:0070860">
    <property type="term" value="C:RNA polymerase I core factor complex"/>
    <property type="evidence" value="ECO:0007669"/>
    <property type="project" value="TreeGrafter"/>
</dbReference>
<proteinExistence type="predicted"/>
<dbReference type="Proteomes" id="UP000800092">
    <property type="component" value="Unassembled WGS sequence"/>
</dbReference>
<name>A0A6A6HFR0_VIRVR</name>
<evidence type="ECO:0000313" key="4">
    <source>
        <dbReference type="Proteomes" id="UP000800092"/>
    </source>
</evidence>
<dbReference type="Pfam" id="PF15463">
    <property type="entry name" value="ECM11"/>
    <property type="match status" value="1"/>
</dbReference>
<feature type="compositionally biased region" description="Polar residues" evidence="1">
    <location>
        <begin position="80"/>
        <end position="111"/>
    </location>
</feature>
<keyword evidence="4" id="KW-1185">Reference proteome</keyword>
<reference evidence="3" key="1">
    <citation type="journal article" date="2020" name="Stud. Mycol.">
        <title>101 Dothideomycetes genomes: a test case for predicting lifestyles and emergence of pathogens.</title>
        <authorList>
            <person name="Haridas S."/>
            <person name="Albert R."/>
            <person name="Binder M."/>
            <person name="Bloem J."/>
            <person name="Labutti K."/>
            <person name="Salamov A."/>
            <person name="Andreopoulos B."/>
            <person name="Baker S."/>
            <person name="Barry K."/>
            <person name="Bills G."/>
            <person name="Bluhm B."/>
            <person name="Cannon C."/>
            <person name="Castanera R."/>
            <person name="Culley D."/>
            <person name="Daum C."/>
            <person name="Ezra D."/>
            <person name="Gonzalez J."/>
            <person name="Henrissat B."/>
            <person name="Kuo A."/>
            <person name="Liang C."/>
            <person name="Lipzen A."/>
            <person name="Lutzoni F."/>
            <person name="Magnuson J."/>
            <person name="Mondo S."/>
            <person name="Nolan M."/>
            <person name="Ohm R."/>
            <person name="Pangilinan J."/>
            <person name="Park H.-J."/>
            <person name="Ramirez L."/>
            <person name="Alfaro M."/>
            <person name="Sun H."/>
            <person name="Tritt A."/>
            <person name="Yoshinaga Y."/>
            <person name="Zwiers L.-H."/>
            <person name="Turgeon B."/>
            <person name="Goodwin S."/>
            <person name="Spatafora J."/>
            <person name="Crous P."/>
            <person name="Grigoriev I."/>
        </authorList>
    </citation>
    <scope>NUCLEOTIDE SEQUENCE</scope>
    <source>
        <strain evidence="3">Tuck. ex Michener</strain>
    </source>
</reference>
<protein>
    <recommendedName>
        <fullName evidence="2">Extracellular mutant protein 11 C-terminal domain-containing protein</fullName>
    </recommendedName>
</protein>
<evidence type="ECO:0000313" key="3">
    <source>
        <dbReference type="EMBL" id="KAF2236956.1"/>
    </source>
</evidence>
<dbReference type="PANTHER" id="PTHR28244:SF3">
    <property type="entry name" value="EXTRACELLULAR MUTANT PROTEIN 11 C-TERMINAL DOMAIN-CONTAINING PROTEIN"/>
    <property type="match status" value="1"/>
</dbReference>
<accession>A0A6A6HFR0</accession>
<dbReference type="AlphaFoldDB" id="A0A6A6HFR0"/>
<dbReference type="GO" id="GO:0001164">
    <property type="term" value="F:RNA polymerase I core promoter sequence-specific DNA binding"/>
    <property type="evidence" value="ECO:0007669"/>
    <property type="project" value="TreeGrafter"/>
</dbReference>
<feature type="domain" description="Extracellular mutant protein 11 C-terminal" evidence="2">
    <location>
        <begin position="333"/>
        <end position="464"/>
    </location>
</feature>
<sequence>MDAFVKEQLGRSNEPPKKRRVHVNSSTKVQKRSDLPEAQAKGSKNVMAPLAPPSNLKQEAHRQNEIYEQHYHGAFDTDTESIGDTTTNSSVLYARQQQEASGHARQQTQPILDSHSDNEDDEGRDDRFENARALRRQYPDDFETDEQALDMLDSGRVLQIQDGQFAWFGGAESYPTTTSGHWEDDDIPAQEGEVYGAQHQSPVGQSDVEDETQRFDVDPQRSVAEIDPSRPPTGDQIANAHNQLSSKGDLHMDRRQRDVYQQVRQQAGMPQRIAQRESRPITPQIPTKTAEQVTPRSTPYRHTADTKHPTVQARAPHTELPISPQEHDQLELDFEPPELYSKSFNDLKRMPFDNDPNAGDPVLHGADQAKPLAERLLQVSALPPDQQADFLASLSLDDWEDAGDWFVAQFSQILQRMKDARREKRRLAVSFEDEIEKRHQAVSRRRSTVEGALKGMRMSGAAVLQGTPKKNTKI</sequence>
<organism evidence="3 4">
    <name type="scientific">Viridothelium virens</name>
    <name type="common">Speckled blister lichen</name>
    <name type="synonym">Trypethelium virens</name>
    <dbReference type="NCBI Taxonomy" id="1048519"/>
    <lineage>
        <taxon>Eukaryota</taxon>
        <taxon>Fungi</taxon>
        <taxon>Dikarya</taxon>
        <taxon>Ascomycota</taxon>
        <taxon>Pezizomycotina</taxon>
        <taxon>Dothideomycetes</taxon>
        <taxon>Dothideomycetes incertae sedis</taxon>
        <taxon>Trypetheliales</taxon>
        <taxon>Trypetheliaceae</taxon>
        <taxon>Viridothelium</taxon>
    </lineage>
</organism>
<dbReference type="GO" id="GO:0017025">
    <property type="term" value="F:TBP-class protein binding"/>
    <property type="evidence" value="ECO:0007669"/>
    <property type="project" value="TreeGrafter"/>
</dbReference>
<dbReference type="InterPro" id="IPR029178">
    <property type="entry name" value="Ecm11_C"/>
</dbReference>
<evidence type="ECO:0000259" key="2">
    <source>
        <dbReference type="Pfam" id="PF15463"/>
    </source>
</evidence>
<feature type="region of interest" description="Disordered" evidence="1">
    <location>
        <begin position="287"/>
        <end position="310"/>
    </location>
</feature>
<dbReference type="EMBL" id="ML991782">
    <property type="protein sequence ID" value="KAF2236956.1"/>
    <property type="molecule type" value="Genomic_DNA"/>
</dbReference>
<dbReference type="InterPro" id="IPR053029">
    <property type="entry name" value="RNA_pol_I-specific_init_factor"/>
</dbReference>
<feature type="region of interest" description="Disordered" evidence="1">
    <location>
        <begin position="1"/>
        <end position="141"/>
    </location>
</feature>
<evidence type="ECO:0000256" key="1">
    <source>
        <dbReference type="SAM" id="MobiDB-lite"/>
    </source>
</evidence>
<dbReference type="PANTHER" id="PTHR28244">
    <property type="entry name" value="RNA POLYMERASE I-SPECIFIC TRANSCRIPTION INITIATION FACTOR RRN11"/>
    <property type="match status" value="1"/>
</dbReference>
<feature type="compositionally biased region" description="Polar residues" evidence="1">
    <location>
        <begin position="287"/>
        <end position="297"/>
    </location>
</feature>
<dbReference type="GO" id="GO:0042790">
    <property type="term" value="P:nucleolar large rRNA transcription by RNA polymerase I"/>
    <property type="evidence" value="ECO:0007669"/>
    <property type="project" value="TreeGrafter"/>
</dbReference>
<dbReference type="OrthoDB" id="5346740at2759"/>
<gene>
    <name evidence="3" type="ORF">EV356DRAFT_497224</name>
</gene>